<dbReference type="GO" id="GO:0046872">
    <property type="term" value="F:metal ion binding"/>
    <property type="evidence" value="ECO:0007669"/>
    <property type="project" value="UniProtKB-KW"/>
</dbReference>
<accession>A0A6A6VGF1</accession>
<sequence>MSSRPSQITGGCLCGSLRYTLTFPPSTPWPPKSATCQCTMCRKWTGTLLPSFLTLPSKQITPWPLSSSSGQNTYTEYASSSKGLRGFCGTCGSSLIWRSKEEEEVDLYLGTVDEKWLVDEKEVAKAIATPNQFQFWCQHAVDGVTDMVKGGQKLLRDRGTEMG</sequence>
<keyword evidence="7" id="KW-1185">Reference proteome</keyword>
<keyword evidence="2" id="KW-0479">Metal-binding</keyword>
<dbReference type="PANTHER" id="PTHR33337:SF40">
    <property type="entry name" value="CENP-V_GFA DOMAIN-CONTAINING PROTEIN-RELATED"/>
    <property type="match status" value="1"/>
</dbReference>
<evidence type="ECO:0000259" key="5">
    <source>
        <dbReference type="PROSITE" id="PS51891"/>
    </source>
</evidence>
<dbReference type="InterPro" id="IPR006913">
    <property type="entry name" value="CENP-V/GFA"/>
</dbReference>
<dbReference type="InterPro" id="IPR011057">
    <property type="entry name" value="Mss4-like_sf"/>
</dbReference>
<protein>
    <recommendedName>
        <fullName evidence="5">CENP-V/GFA domain-containing protein</fullName>
    </recommendedName>
</protein>
<dbReference type="Gene3D" id="3.90.1590.10">
    <property type="entry name" value="glutathione-dependent formaldehyde- activating enzyme (gfa)"/>
    <property type="match status" value="1"/>
</dbReference>
<dbReference type="PROSITE" id="PS51891">
    <property type="entry name" value="CENP_V_GFA"/>
    <property type="match status" value="1"/>
</dbReference>
<reference evidence="6" key="1">
    <citation type="journal article" date="2020" name="Stud. Mycol.">
        <title>101 Dothideomycetes genomes: a test case for predicting lifestyles and emergence of pathogens.</title>
        <authorList>
            <person name="Haridas S."/>
            <person name="Albert R."/>
            <person name="Binder M."/>
            <person name="Bloem J."/>
            <person name="Labutti K."/>
            <person name="Salamov A."/>
            <person name="Andreopoulos B."/>
            <person name="Baker S."/>
            <person name="Barry K."/>
            <person name="Bills G."/>
            <person name="Bluhm B."/>
            <person name="Cannon C."/>
            <person name="Castanera R."/>
            <person name="Culley D."/>
            <person name="Daum C."/>
            <person name="Ezra D."/>
            <person name="Gonzalez J."/>
            <person name="Henrissat B."/>
            <person name="Kuo A."/>
            <person name="Liang C."/>
            <person name="Lipzen A."/>
            <person name="Lutzoni F."/>
            <person name="Magnuson J."/>
            <person name="Mondo S."/>
            <person name="Nolan M."/>
            <person name="Ohm R."/>
            <person name="Pangilinan J."/>
            <person name="Park H.-J."/>
            <person name="Ramirez L."/>
            <person name="Alfaro M."/>
            <person name="Sun H."/>
            <person name="Tritt A."/>
            <person name="Yoshinaga Y."/>
            <person name="Zwiers L.-H."/>
            <person name="Turgeon B."/>
            <person name="Goodwin S."/>
            <person name="Spatafora J."/>
            <person name="Crous P."/>
            <person name="Grigoriev I."/>
        </authorList>
    </citation>
    <scope>NUCLEOTIDE SEQUENCE</scope>
    <source>
        <strain evidence="6">CBS 119925</strain>
    </source>
</reference>
<evidence type="ECO:0000256" key="3">
    <source>
        <dbReference type="ARBA" id="ARBA00022833"/>
    </source>
</evidence>
<evidence type="ECO:0000313" key="7">
    <source>
        <dbReference type="Proteomes" id="UP000799440"/>
    </source>
</evidence>
<dbReference type="OrthoDB" id="6329284at2759"/>
<dbReference type="AlphaFoldDB" id="A0A6A6VGF1"/>
<comment type="similarity">
    <text evidence="1">Belongs to the Gfa family.</text>
</comment>
<evidence type="ECO:0000256" key="1">
    <source>
        <dbReference type="ARBA" id="ARBA00005495"/>
    </source>
</evidence>
<gene>
    <name evidence="6" type="ORF">M011DRAFT_525835</name>
</gene>
<dbReference type="SUPFAM" id="SSF51316">
    <property type="entry name" value="Mss4-like"/>
    <property type="match status" value="1"/>
</dbReference>
<keyword evidence="4" id="KW-0456">Lyase</keyword>
<evidence type="ECO:0000256" key="4">
    <source>
        <dbReference type="ARBA" id="ARBA00023239"/>
    </source>
</evidence>
<name>A0A6A6VGF1_9PLEO</name>
<dbReference type="Proteomes" id="UP000799440">
    <property type="component" value="Unassembled WGS sequence"/>
</dbReference>
<evidence type="ECO:0000256" key="2">
    <source>
        <dbReference type="ARBA" id="ARBA00022723"/>
    </source>
</evidence>
<dbReference type="GO" id="GO:0016846">
    <property type="term" value="F:carbon-sulfur lyase activity"/>
    <property type="evidence" value="ECO:0007669"/>
    <property type="project" value="InterPro"/>
</dbReference>
<keyword evidence="3" id="KW-0862">Zinc</keyword>
<dbReference type="PANTHER" id="PTHR33337">
    <property type="entry name" value="GFA DOMAIN-CONTAINING PROTEIN"/>
    <property type="match status" value="1"/>
</dbReference>
<organism evidence="6 7">
    <name type="scientific">Sporormia fimetaria CBS 119925</name>
    <dbReference type="NCBI Taxonomy" id="1340428"/>
    <lineage>
        <taxon>Eukaryota</taxon>
        <taxon>Fungi</taxon>
        <taxon>Dikarya</taxon>
        <taxon>Ascomycota</taxon>
        <taxon>Pezizomycotina</taxon>
        <taxon>Dothideomycetes</taxon>
        <taxon>Pleosporomycetidae</taxon>
        <taxon>Pleosporales</taxon>
        <taxon>Sporormiaceae</taxon>
        <taxon>Sporormia</taxon>
    </lineage>
</organism>
<proteinExistence type="inferred from homology"/>
<feature type="domain" description="CENP-V/GFA" evidence="5">
    <location>
        <begin position="8"/>
        <end position="137"/>
    </location>
</feature>
<evidence type="ECO:0000313" key="6">
    <source>
        <dbReference type="EMBL" id="KAF2748177.1"/>
    </source>
</evidence>
<dbReference type="EMBL" id="MU006570">
    <property type="protein sequence ID" value="KAF2748177.1"/>
    <property type="molecule type" value="Genomic_DNA"/>
</dbReference>
<dbReference type="Pfam" id="PF04828">
    <property type="entry name" value="GFA"/>
    <property type="match status" value="1"/>
</dbReference>